<dbReference type="AlphaFoldDB" id="A0A1M5M599"/>
<dbReference type="STRING" id="947013.SAMN04488109_1565"/>
<reference evidence="1 2" key="1">
    <citation type="submission" date="2016-11" db="EMBL/GenBank/DDBJ databases">
        <authorList>
            <person name="Jaros S."/>
            <person name="Januszkiewicz K."/>
            <person name="Wedrychowicz H."/>
        </authorList>
    </citation>
    <scope>NUCLEOTIDE SEQUENCE [LARGE SCALE GENOMIC DNA]</scope>
    <source>
        <strain evidence="1 2">DSM 24574</strain>
    </source>
</reference>
<evidence type="ECO:0000313" key="2">
    <source>
        <dbReference type="Proteomes" id="UP000184212"/>
    </source>
</evidence>
<accession>A0A1M5M599</accession>
<dbReference type="EMBL" id="FQWQ01000001">
    <property type="protein sequence ID" value="SHG72472.1"/>
    <property type="molecule type" value="Genomic_DNA"/>
</dbReference>
<dbReference type="SUPFAM" id="SSF54427">
    <property type="entry name" value="NTF2-like"/>
    <property type="match status" value="1"/>
</dbReference>
<proteinExistence type="predicted"/>
<evidence type="ECO:0000313" key="1">
    <source>
        <dbReference type="EMBL" id="SHG72472.1"/>
    </source>
</evidence>
<protein>
    <submittedName>
        <fullName evidence="1">Ketosteroid isomerase homolog</fullName>
    </submittedName>
</protein>
<dbReference type="RefSeq" id="WP_084137958.1">
    <property type="nucleotide sequence ID" value="NZ_FQWQ01000001.1"/>
</dbReference>
<gene>
    <name evidence="1" type="ORF">SAMN04488109_1565</name>
</gene>
<dbReference type="OrthoDB" id="9814425at2"/>
<keyword evidence="1" id="KW-0413">Isomerase</keyword>
<sequence length="157" mass="17392">MKVLFYPILLATSISFTLCNGQSKPQSSLEEAKRAIAESNAKYFVLYAKNDGSLVNLYTEDACLLVPGAAPTAFCGRAAIGKFFKEGYEVVGLKSGKFTTTNVYGDGVEYVTEEGLSQMFDANGKLYDEGKYLVLWKKTKEGWKMYKDIFNSNQAPK</sequence>
<name>A0A1M5M599_9BACT</name>
<dbReference type="InterPro" id="IPR032710">
    <property type="entry name" value="NTF2-like_dom_sf"/>
</dbReference>
<organism evidence="1 2">
    <name type="scientific">Chryseolinea serpens</name>
    <dbReference type="NCBI Taxonomy" id="947013"/>
    <lineage>
        <taxon>Bacteria</taxon>
        <taxon>Pseudomonadati</taxon>
        <taxon>Bacteroidota</taxon>
        <taxon>Cytophagia</taxon>
        <taxon>Cytophagales</taxon>
        <taxon>Fulvivirgaceae</taxon>
        <taxon>Chryseolinea</taxon>
    </lineage>
</organism>
<keyword evidence="2" id="KW-1185">Reference proteome</keyword>
<dbReference type="Gene3D" id="3.10.450.50">
    <property type="match status" value="1"/>
</dbReference>
<dbReference type="GO" id="GO:0016853">
    <property type="term" value="F:isomerase activity"/>
    <property type="evidence" value="ECO:0007669"/>
    <property type="project" value="UniProtKB-KW"/>
</dbReference>
<dbReference type="Proteomes" id="UP000184212">
    <property type="component" value="Unassembled WGS sequence"/>
</dbReference>